<dbReference type="PROSITE" id="PS50222">
    <property type="entry name" value="EF_HAND_2"/>
    <property type="match status" value="2"/>
</dbReference>
<dbReference type="Gene3D" id="1.10.238.10">
    <property type="entry name" value="EF-hand"/>
    <property type="match status" value="1"/>
</dbReference>
<dbReference type="KEGG" id="gtt:GUITHDRAFT_48448"/>
<feature type="non-terminal residue" evidence="3">
    <location>
        <position position="1"/>
    </location>
</feature>
<accession>L1JRH9</accession>
<dbReference type="OMA" id="NNIDADH"/>
<dbReference type="PaxDb" id="55529-EKX51176"/>
<keyword evidence="5" id="KW-1185">Reference proteome</keyword>
<evidence type="ECO:0000259" key="2">
    <source>
        <dbReference type="PROSITE" id="PS50222"/>
    </source>
</evidence>
<protein>
    <recommendedName>
        <fullName evidence="2">EF-hand domain-containing protein</fullName>
    </recommendedName>
</protein>
<dbReference type="PROSITE" id="PS00018">
    <property type="entry name" value="EF_HAND_1"/>
    <property type="match status" value="1"/>
</dbReference>
<dbReference type="RefSeq" id="XP_005838156.1">
    <property type="nucleotide sequence ID" value="XM_005838099.1"/>
</dbReference>
<organism evidence="3">
    <name type="scientific">Guillardia theta (strain CCMP2712)</name>
    <name type="common">Cryptophyte</name>
    <dbReference type="NCBI Taxonomy" id="905079"/>
    <lineage>
        <taxon>Eukaryota</taxon>
        <taxon>Cryptophyceae</taxon>
        <taxon>Pyrenomonadales</taxon>
        <taxon>Geminigeraceae</taxon>
        <taxon>Guillardia</taxon>
    </lineage>
</organism>
<dbReference type="InterPro" id="IPR018247">
    <property type="entry name" value="EF_Hand_1_Ca_BS"/>
</dbReference>
<feature type="domain" description="EF-hand" evidence="2">
    <location>
        <begin position="37"/>
        <end position="66"/>
    </location>
</feature>
<evidence type="ECO:0000313" key="5">
    <source>
        <dbReference type="Proteomes" id="UP000011087"/>
    </source>
</evidence>
<evidence type="ECO:0000313" key="3">
    <source>
        <dbReference type="EMBL" id="EKX51176.1"/>
    </source>
</evidence>
<feature type="non-terminal residue" evidence="3">
    <location>
        <position position="66"/>
    </location>
</feature>
<gene>
    <name evidence="3" type="ORF">GUITHDRAFT_48448</name>
</gene>
<dbReference type="GeneID" id="17307808"/>
<evidence type="ECO:0000256" key="1">
    <source>
        <dbReference type="ARBA" id="ARBA00022837"/>
    </source>
</evidence>
<dbReference type="STRING" id="905079.L1JRH9"/>
<proteinExistence type="predicted"/>
<dbReference type="Pfam" id="PF13499">
    <property type="entry name" value="EF-hand_7"/>
    <property type="match status" value="1"/>
</dbReference>
<dbReference type="CDD" id="cd00051">
    <property type="entry name" value="EFh"/>
    <property type="match status" value="1"/>
</dbReference>
<keyword evidence="1" id="KW-0106">Calcium</keyword>
<evidence type="ECO:0000313" key="4">
    <source>
        <dbReference type="EnsemblProtists" id="EKX51176"/>
    </source>
</evidence>
<reference evidence="4" key="3">
    <citation type="submission" date="2015-06" db="UniProtKB">
        <authorList>
            <consortium name="EnsemblProtists"/>
        </authorList>
    </citation>
    <scope>IDENTIFICATION</scope>
</reference>
<feature type="domain" description="EF-hand" evidence="2">
    <location>
        <begin position="1"/>
        <end position="36"/>
    </location>
</feature>
<reference evidence="5" key="2">
    <citation type="submission" date="2012-11" db="EMBL/GenBank/DDBJ databases">
        <authorList>
            <person name="Kuo A."/>
            <person name="Curtis B.A."/>
            <person name="Tanifuji G."/>
            <person name="Burki F."/>
            <person name="Gruber A."/>
            <person name="Irimia M."/>
            <person name="Maruyama S."/>
            <person name="Arias M.C."/>
            <person name="Ball S.G."/>
            <person name="Gile G.H."/>
            <person name="Hirakawa Y."/>
            <person name="Hopkins J.F."/>
            <person name="Rensing S.A."/>
            <person name="Schmutz J."/>
            <person name="Symeonidi A."/>
            <person name="Elias M."/>
            <person name="Eveleigh R.J."/>
            <person name="Herman E.K."/>
            <person name="Klute M.J."/>
            <person name="Nakayama T."/>
            <person name="Obornik M."/>
            <person name="Reyes-Prieto A."/>
            <person name="Armbrust E.V."/>
            <person name="Aves S.J."/>
            <person name="Beiko R.G."/>
            <person name="Coutinho P."/>
            <person name="Dacks J.B."/>
            <person name="Durnford D.G."/>
            <person name="Fast N.M."/>
            <person name="Green B.R."/>
            <person name="Grisdale C."/>
            <person name="Hempe F."/>
            <person name="Henrissat B."/>
            <person name="Hoppner M.P."/>
            <person name="Ishida K.-I."/>
            <person name="Kim E."/>
            <person name="Koreny L."/>
            <person name="Kroth P.G."/>
            <person name="Liu Y."/>
            <person name="Malik S.-B."/>
            <person name="Maier U.G."/>
            <person name="McRose D."/>
            <person name="Mock T."/>
            <person name="Neilson J.A."/>
            <person name="Onodera N.T."/>
            <person name="Poole A.M."/>
            <person name="Pritham E.J."/>
            <person name="Richards T.A."/>
            <person name="Rocap G."/>
            <person name="Roy S.W."/>
            <person name="Sarai C."/>
            <person name="Schaack S."/>
            <person name="Shirato S."/>
            <person name="Slamovits C.H."/>
            <person name="Spencer D.F."/>
            <person name="Suzuki S."/>
            <person name="Worden A.Z."/>
            <person name="Zauner S."/>
            <person name="Barry K."/>
            <person name="Bell C."/>
            <person name="Bharti A.K."/>
            <person name="Crow J.A."/>
            <person name="Grimwood J."/>
            <person name="Kramer R."/>
            <person name="Lindquist E."/>
            <person name="Lucas S."/>
            <person name="Salamov A."/>
            <person name="McFadden G.I."/>
            <person name="Lane C.E."/>
            <person name="Keeling P.J."/>
            <person name="Gray M.W."/>
            <person name="Grigoriev I.V."/>
            <person name="Archibald J.M."/>
        </authorList>
    </citation>
    <scope>NUCLEOTIDE SEQUENCE</scope>
    <source>
        <strain evidence="5">CCMP2712</strain>
    </source>
</reference>
<dbReference type="GO" id="GO:0005509">
    <property type="term" value="F:calcium ion binding"/>
    <property type="evidence" value="ECO:0007669"/>
    <property type="project" value="InterPro"/>
</dbReference>
<dbReference type="EnsemblProtists" id="EKX51176">
    <property type="protein sequence ID" value="EKX51176"/>
    <property type="gene ID" value="GUITHDRAFT_48448"/>
</dbReference>
<dbReference type="SUPFAM" id="SSF47473">
    <property type="entry name" value="EF-hand"/>
    <property type="match status" value="1"/>
</dbReference>
<dbReference type="Proteomes" id="UP000011087">
    <property type="component" value="Unassembled WGS sequence"/>
</dbReference>
<sequence length="66" mass="7449">ENLVNYRKQFNEIDFDNSGQIDPFELGVALEKLGIKLSSDQLRALLADGDKSDDSELDFEEFVALL</sequence>
<dbReference type="AlphaFoldDB" id="L1JRH9"/>
<reference evidence="3 5" key="1">
    <citation type="journal article" date="2012" name="Nature">
        <title>Algal genomes reveal evolutionary mosaicism and the fate of nucleomorphs.</title>
        <authorList>
            <consortium name="DOE Joint Genome Institute"/>
            <person name="Curtis B.A."/>
            <person name="Tanifuji G."/>
            <person name="Burki F."/>
            <person name="Gruber A."/>
            <person name="Irimia M."/>
            <person name="Maruyama S."/>
            <person name="Arias M.C."/>
            <person name="Ball S.G."/>
            <person name="Gile G.H."/>
            <person name="Hirakawa Y."/>
            <person name="Hopkins J.F."/>
            <person name="Kuo A."/>
            <person name="Rensing S.A."/>
            <person name="Schmutz J."/>
            <person name="Symeonidi A."/>
            <person name="Elias M."/>
            <person name="Eveleigh R.J."/>
            <person name="Herman E.K."/>
            <person name="Klute M.J."/>
            <person name="Nakayama T."/>
            <person name="Obornik M."/>
            <person name="Reyes-Prieto A."/>
            <person name="Armbrust E.V."/>
            <person name="Aves S.J."/>
            <person name="Beiko R.G."/>
            <person name="Coutinho P."/>
            <person name="Dacks J.B."/>
            <person name="Durnford D.G."/>
            <person name="Fast N.M."/>
            <person name="Green B.R."/>
            <person name="Grisdale C.J."/>
            <person name="Hempel F."/>
            <person name="Henrissat B."/>
            <person name="Hoppner M.P."/>
            <person name="Ishida K."/>
            <person name="Kim E."/>
            <person name="Koreny L."/>
            <person name="Kroth P.G."/>
            <person name="Liu Y."/>
            <person name="Malik S.B."/>
            <person name="Maier U.G."/>
            <person name="McRose D."/>
            <person name="Mock T."/>
            <person name="Neilson J.A."/>
            <person name="Onodera N.T."/>
            <person name="Poole A.M."/>
            <person name="Pritham E.J."/>
            <person name="Richards T.A."/>
            <person name="Rocap G."/>
            <person name="Roy S.W."/>
            <person name="Sarai C."/>
            <person name="Schaack S."/>
            <person name="Shirato S."/>
            <person name="Slamovits C.H."/>
            <person name="Spencer D.F."/>
            <person name="Suzuki S."/>
            <person name="Worden A.Z."/>
            <person name="Zauner S."/>
            <person name="Barry K."/>
            <person name="Bell C."/>
            <person name="Bharti A.K."/>
            <person name="Crow J.A."/>
            <person name="Grimwood J."/>
            <person name="Kramer R."/>
            <person name="Lindquist E."/>
            <person name="Lucas S."/>
            <person name="Salamov A."/>
            <person name="McFadden G.I."/>
            <person name="Lane C.E."/>
            <person name="Keeling P.J."/>
            <person name="Gray M.W."/>
            <person name="Grigoriev I.V."/>
            <person name="Archibald J.M."/>
        </authorList>
    </citation>
    <scope>NUCLEOTIDE SEQUENCE</scope>
    <source>
        <strain evidence="3 5">CCMP2712</strain>
    </source>
</reference>
<dbReference type="InterPro" id="IPR011992">
    <property type="entry name" value="EF-hand-dom_pair"/>
</dbReference>
<dbReference type="EMBL" id="JH992976">
    <property type="protein sequence ID" value="EKX51176.1"/>
    <property type="molecule type" value="Genomic_DNA"/>
</dbReference>
<dbReference type="OrthoDB" id="186625at2759"/>
<dbReference type="HOGENOM" id="CLU_061288_22_5_1"/>
<dbReference type="InterPro" id="IPR002048">
    <property type="entry name" value="EF_hand_dom"/>
</dbReference>
<name>L1JRH9_GUITC</name>